<evidence type="ECO:0000259" key="10">
    <source>
        <dbReference type="Pfam" id="PF04138"/>
    </source>
</evidence>
<keyword evidence="7 8" id="KW-0472">Membrane</keyword>
<evidence type="ECO:0000256" key="2">
    <source>
        <dbReference type="ARBA" id="ARBA00006739"/>
    </source>
</evidence>
<dbReference type="GO" id="GO:0004582">
    <property type="term" value="F:dolichyl-phosphate beta-D-mannosyltransferase activity"/>
    <property type="evidence" value="ECO:0007669"/>
    <property type="project" value="UniProtKB-EC"/>
</dbReference>
<evidence type="ECO:0000256" key="7">
    <source>
        <dbReference type="ARBA" id="ARBA00023136"/>
    </source>
</evidence>
<evidence type="ECO:0000313" key="11">
    <source>
        <dbReference type="EMBL" id="MBB4745265.1"/>
    </source>
</evidence>
<feature type="domain" description="GtrA/DPMS transmembrane" evidence="10">
    <location>
        <begin position="266"/>
        <end position="381"/>
    </location>
</feature>
<proteinExistence type="inferred from homology"/>
<keyword evidence="12" id="KW-1185">Reference proteome</keyword>
<dbReference type="GO" id="GO:0000271">
    <property type="term" value="P:polysaccharide biosynthetic process"/>
    <property type="evidence" value="ECO:0007669"/>
    <property type="project" value="InterPro"/>
</dbReference>
<comment type="caution">
    <text evidence="11">The sequence shown here is derived from an EMBL/GenBank/DDBJ whole genome shotgun (WGS) entry which is preliminary data.</text>
</comment>
<keyword evidence="6 8" id="KW-1133">Transmembrane helix</keyword>
<keyword evidence="5 8" id="KW-0812">Transmembrane</keyword>
<dbReference type="SUPFAM" id="SSF53448">
    <property type="entry name" value="Nucleotide-diphospho-sugar transferases"/>
    <property type="match status" value="1"/>
</dbReference>
<organism evidence="11 12">
    <name type="scientific">Actinoplanes octamycinicus</name>
    <dbReference type="NCBI Taxonomy" id="135948"/>
    <lineage>
        <taxon>Bacteria</taxon>
        <taxon>Bacillati</taxon>
        <taxon>Actinomycetota</taxon>
        <taxon>Actinomycetes</taxon>
        <taxon>Micromonosporales</taxon>
        <taxon>Micromonosporaceae</taxon>
        <taxon>Actinoplanes</taxon>
    </lineage>
</organism>
<protein>
    <submittedName>
        <fullName evidence="11">Dolichol-phosphate mannosyltransferase</fullName>
        <ecNumber evidence="11">2.4.1.83</ecNumber>
    </submittedName>
</protein>
<dbReference type="GO" id="GO:0016020">
    <property type="term" value="C:membrane"/>
    <property type="evidence" value="ECO:0007669"/>
    <property type="project" value="UniProtKB-SubCell"/>
</dbReference>
<comment type="subcellular location">
    <subcellularLocation>
        <location evidence="1">Membrane</location>
        <topology evidence="1">Multi-pass membrane protein</topology>
    </subcellularLocation>
</comment>
<dbReference type="PANTHER" id="PTHR43398">
    <property type="entry name" value="DOLICHOL-PHOSPHATE MANNOSYLTRANSFERASE SUBUNIT 1"/>
    <property type="match status" value="1"/>
</dbReference>
<feature type="transmembrane region" description="Helical" evidence="8">
    <location>
        <begin position="357"/>
        <end position="376"/>
    </location>
</feature>
<dbReference type="GO" id="GO:0035269">
    <property type="term" value="P:protein O-linked glycosylation via mannose"/>
    <property type="evidence" value="ECO:0007669"/>
    <property type="project" value="TreeGrafter"/>
</dbReference>
<gene>
    <name evidence="11" type="ORF">BJY16_008724</name>
</gene>
<name>A0A7W7H750_9ACTN</name>
<feature type="transmembrane region" description="Helical" evidence="8">
    <location>
        <begin position="290"/>
        <end position="311"/>
    </location>
</feature>
<dbReference type="InterPro" id="IPR039528">
    <property type="entry name" value="DPM1-like"/>
</dbReference>
<dbReference type="Proteomes" id="UP000546162">
    <property type="component" value="Unassembled WGS sequence"/>
</dbReference>
<dbReference type="AlphaFoldDB" id="A0A7W7H750"/>
<evidence type="ECO:0000256" key="4">
    <source>
        <dbReference type="ARBA" id="ARBA00022679"/>
    </source>
</evidence>
<accession>A0A7W7H750</accession>
<evidence type="ECO:0000256" key="6">
    <source>
        <dbReference type="ARBA" id="ARBA00022989"/>
    </source>
</evidence>
<dbReference type="GO" id="GO:0006488">
    <property type="term" value="P:dolichol-linked oligosaccharide biosynthetic process"/>
    <property type="evidence" value="ECO:0007669"/>
    <property type="project" value="TreeGrafter"/>
</dbReference>
<dbReference type="InterPro" id="IPR007267">
    <property type="entry name" value="GtrA_DPMS_TM"/>
</dbReference>
<keyword evidence="4 11" id="KW-0808">Transferase</keyword>
<evidence type="ECO:0000256" key="1">
    <source>
        <dbReference type="ARBA" id="ARBA00004141"/>
    </source>
</evidence>
<dbReference type="RefSeq" id="WP_185045540.1">
    <property type="nucleotide sequence ID" value="NZ_BAABFG010000005.1"/>
</dbReference>
<evidence type="ECO:0000256" key="5">
    <source>
        <dbReference type="ARBA" id="ARBA00022692"/>
    </source>
</evidence>
<evidence type="ECO:0000256" key="8">
    <source>
        <dbReference type="SAM" id="Phobius"/>
    </source>
</evidence>
<reference evidence="11 12" key="1">
    <citation type="submission" date="2020-08" db="EMBL/GenBank/DDBJ databases">
        <title>Sequencing the genomes of 1000 actinobacteria strains.</title>
        <authorList>
            <person name="Klenk H.-P."/>
        </authorList>
    </citation>
    <scope>NUCLEOTIDE SEQUENCE [LARGE SCALE GENOMIC DNA]</scope>
    <source>
        <strain evidence="11 12">DSM 45809</strain>
    </source>
</reference>
<comment type="similarity">
    <text evidence="2">Belongs to the glycosyltransferase 2 family.</text>
</comment>
<feature type="transmembrane region" description="Helical" evidence="8">
    <location>
        <begin position="332"/>
        <end position="351"/>
    </location>
</feature>
<feature type="domain" description="Glycosyltransferase 2-like" evidence="9">
    <location>
        <begin position="29"/>
        <end position="195"/>
    </location>
</feature>
<dbReference type="Pfam" id="PF04138">
    <property type="entry name" value="GtrA_DPMS_TM"/>
    <property type="match status" value="1"/>
</dbReference>
<dbReference type="Gene3D" id="3.90.550.10">
    <property type="entry name" value="Spore Coat Polysaccharide Biosynthesis Protein SpsA, Chain A"/>
    <property type="match status" value="1"/>
</dbReference>
<evidence type="ECO:0000313" key="12">
    <source>
        <dbReference type="Proteomes" id="UP000546162"/>
    </source>
</evidence>
<dbReference type="InterPro" id="IPR029044">
    <property type="entry name" value="Nucleotide-diphossugar_trans"/>
</dbReference>
<keyword evidence="3 11" id="KW-0328">Glycosyltransferase</keyword>
<dbReference type="PANTHER" id="PTHR43398:SF1">
    <property type="entry name" value="DOLICHOL-PHOSPHATE MANNOSYLTRANSFERASE SUBUNIT 1"/>
    <property type="match status" value="1"/>
</dbReference>
<dbReference type="CDD" id="cd06442">
    <property type="entry name" value="DPM1_like"/>
    <property type="match status" value="1"/>
</dbReference>
<evidence type="ECO:0000259" key="9">
    <source>
        <dbReference type="Pfam" id="PF00535"/>
    </source>
</evidence>
<dbReference type="GO" id="GO:0006506">
    <property type="term" value="P:GPI anchor biosynthetic process"/>
    <property type="evidence" value="ECO:0007669"/>
    <property type="project" value="TreeGrafter"/>
</dbReference>
<dbReference type="EMBL" id="JACHNB010000001">
    <property type="protein sequence ID" value="MBB4745265.1"/>
    <property type="molecule type" value="Genomic_DNA"/>
</dbReference>
<dbReference type="EC" id="2.4.1.83" evidence="11"/>
<sequence length="392" mass="42661">MTVTLPGKVRARMRGTIGELPVRTALTQTIVVPTFNERDNITTLLDRLAAALPADRTEIVFVDDSTDDTPEVIRAAARHCPIPVTVHHREDGIGGLGGAVVEGMRLARGEWVVVMDADLQHPPEVVPDLIRAGARDGADLVVGSRYAGGGTRDGLAGGYRRLVSGGSTAVTKLIFRNSLSRVSDPMSGLFAIRTSSLEVDELRPLGYKILLELVVRNRPGRIVEVPYAFQPRHAGESKSSLAEGIRFVKHLGLLRFGAQRSRMLLFGLIGLSGLLPNQAALWALHELAGVHYLPAAVLANMLAVGWNFALTDTLLYRSRRSHRSFWGRFSRFFLLGNADLLLRIPLLALLVGGLHLGVLGANLVTLVISFVARFLISDKVIYRTRALRTVPA</sequence>
<feature type="transmembrane region" description="Helical" evidence="8">
    <location>
        <begin position="263"/>
        <end position="284"/>
    </location>
</feature>
<dbReference type="Pfam" id="PF00535">
    <property type="entry name" value="Glycos_transf_2"/>
    <property type="match status" value="1"/>
</dbReference>
<dbReference type="InterPro" id="IPR001173">
    <property type="entry name" value="Glyco_trans_2-like"/>
</dbReference>
<evidence type="ECO:0000256" key="3">
    <source>
        <dbReference type="ARBA" id="ARBA00022676"/>
    </source>
</evidence>